<feature type="transmembrane region" description="Helical" evidence="25">
    <location>
        <begin position="244"/>
        <end position="267"/>
    </location>
</feature>
<dbReference type="GO" id="GO:0005886">
    <property type="term" value="C:plasma membrane"/>
    <property type="evidence" value="ECO:0007669"/>
    <property type="project" value="UniProtKB-SubCell"/>
</dbReference>
<evidence type="ECO:0000256" key="23">
    <source>
        <dbReference type="ARBA" id="ARBA00082025"/>
    </source>
</evidence>
<keyword evidence="11 25" id="KW-1133">Transmembrane helix</keyword>
<evidence type="ECO:0000256" key="21">
    <source>
        <dbReference type="ARBA" id="ARBA00075144"/>
    </source>
</evidence>
<evidence type="ECO:0000259" key="29">
    <source>
        <dbReference type="Pfam" id="PF09294"/>
    </source>
</evidence>
<dbReference type="InterPro" id="IPR008355">
    <property type="entry name" value="Interferon_gamma_rcpt_asu"/>
</dbReference>
<evidence type="ECO:0000259" key="28">
    <source>
        <dbReference type="Pfam" id="PF07140"/>
    </source>
</evidence>
<dbReference type="Pfam" id="PF09294">
    <property type="entry name" value="Interfer-bind"/>
    <property type="match status" value="1"/>
</dbReference>
<proteinExistence type="inferred from homology"/>
<evidence type="ECO:0000256" key="22">
    <source>
        <dbReference type="ARBA" id="ARBA00080921"/>
    </source>
</evidence>
<comment type="caution">
    <text evidence="30">The sequence shown here is derived from an EMBL/GenBank/DDBJ whole genome shotgun (WGS) entry which is preliminary data.</text>
</comment>
<keyword evidence="8 26" id="KW-0732">Signal</keyword>
<keyword evidence="31" id="KW-1185">Reference proteome</keyword>
<reference evidence="30" key="1">
    <citation type="submission" date="2019-10" db="EMBL/GenBank/DDBJ databases">
        <title>The sequence and de novo assembly of the wild yak genome.</title>
        <authorList>
            <person name="Liu Y."/>
        </authorList>
    </citation>
    <scope>NUCLEOTIDE SEQUENCE [LARGE SCALE GENOMIC DNA]</scope>
    <source>
        <strain evidence="30">WY2019</strain>
    </source>
</reference>
<dbReference type="FunFam" id="2.60.40.10:FF:000348">
    <property type="entry name" value="Interleukin 20 receptor subunit alpha"/>
    <property type="match status" value="1"/>
</dbReference>
<keyword evidence="13" id="KW-1015">Disulfide bond</keyword>
<evidence type="ECO:0000256" key="17">
    <source>
        <dbReference type="ARBA" id="ARBA00054691"/>
    </source>
</evidence>
<keyword evidence="15" id="KW-0325">Glycoprotein</keyword>
<comment type="function">
    <text evidence="17">Receptor for IL22. Binds to IL22, prevents interaction with the functional IL-22R complex and blocks the activity of IL22 (in vitro). May play an important role as an IL22 antagonist in the regulation of inflammatory responses.</text>
</comment>
<dbReference type="InterPro" id="IPR050650">
    <property type="entry name" value="Type-II_Cytokine-TF_Rcpt"/>
</dbReference>
<dbReference type="GO" id="GO:0004896">
    <property type="term" value="F:cytokine receptor activity"/>
    <property type="evidence" value="ECO:0007669"/>
    <property type="project" value="InterPro"/>
</dbReference>
<comment type="subcellular location">
    <subcellularLocation>
        <location evidence="1">Cell membrane</location>
        <topology evidence="1">Single-pass type I membrane protein</topology>
    </subcellularLocation>
    <subcellularLocation>
        <location evidence="2">Secreted</location>
    </subcellularLocation>
</comment>
<feature type="region of interest" description="Disordered" evidence="24">
    <location>
        <begin position="355"/>
        <end position="374"/>
    </location>
</feature>
<evidence type="ECO:0000256" key="1">
    <source>
        <dbReference type="ARBA" id="ARBA00004251"/>
    </source>
</evidence>
<evidence type="ECO:0000256" key="25">
    <source>
        <dbReference type="SAM" id="Phobius"/>
    </source>
</evidence>
<keyword evidence="7 25" id="KW-0812">Transmembrane</keyword>
<evidence type="ECO:0000259" key="27">
    <source>
        <dbReference type="Pfam" id="PF01108"/>
    </source>
</evidence>
<sequence length="670" mass="75520">MALLFFLVPVLLTGSWVEMSAANPGLSSVPPPTNVTIQAYNLNTVIFWDYPVILQSPMFTVQVMNYEDGKWIDACNTSDHSCNIFSVINDPSSSVWGRVKVRVGQEESVYAQSKEFILCKEGKVGPPKLGIRKKENQIIVDIFHPLITVNGKEPEAMYDDENTCYTFTYSVFVSVNRSETTDKMYTKEEDCNETQCFLNIPVSSLNSQYCVSAEGVSELWAVTTEKSDELCITFSDDNNTEDPVWIPIVAALLLFLVFALVVVCCIIKKFYPIKREGTKLPKSLLSVVKNASSEAKFDSKIISPITYQPIAVENEQLSPGTISSLHTEDNPGKVEHGDLSSEMEVVTIEENISDLAPCSPLTPEREDSIHASSNQSESCSITLNAYHSRNGSDSGLAVSDNCSSSEFPPSNKTEVKTEGQDFITLRNTTTSFGYDKPHVLVDLLVDEGGFLLSVLLPGVVETQPANESLKPQRVHFQSRNFHNILRWQPGQACLGNNSIYFVQYKMYGERQWKNKETCWGIREFFCDLTNETSDIWEPYYGRVKTALAGVHSGWTMTQRFIPWWETKIDPPVMNITHVNGSLLVNLHAPNLPYRDQEGENVSMEYYELVYRVFIFNNSLEKEQKVYEGAHRVVEIKVTSPHTGYCVVAELYQPIIGDLQCYNFYKQVIQI</sequence>
<dbReference type="AlphaFoldDB" id="A0A6B0RBC3"/>
<evidence type="ECO:0000256" key="6">
    <source>
        <dbReference type="ARBA" id="ARBA00022553"/>
    </source>
</evidence>
<evidence type="ECO:0000256" key="3">
    <source>
        <dbReference type="ARBA" id="ARBA00005399"/>
    </source>
</evidence>
<evidence type="ECO:0000256" key="15">
    <source>
        <dbReference type="ARBA" id="ARBA00023180"/>
    </source>
</evidence>
<evidence type="ECO:0000256" key="14">
    <source>
        <dbReference type="ARBA" id="ARBA00023170"/>
    </source>
</evidence>
<dbReference type="Pfam" id="PF01108">
    <property type="entry name" value="Tissue_fac"/>
    <property type="match status" value="2"/>
</dbReference>
<evidence type="ECO:0000256" key="12">
    <source>
        <dbReference type="ARBA" id="ARBA00023136"/>
    </source>
</evidence>
<keyword evidence="4" id="KW-1003">Cell membrane</keyword>
<dbReference type="InterPro" id="IPR021126">
    <property type="entry name" value="IFN_gamma_rc_D2_pox/mammal"/>
</dbReference>
<feature type="region of interest" description="Disordered" evidence="24">
    <location>
        <begin position="394"/>
        <end position="415"/>
    </location>
</feature>
<evidence type="ECO:0000256" key="24">
    <source>
        <dbReference type="SAM" id="MobiDB-lite"/>
    </source>
</evidence>
<dbReference type="InterPro" id="IPR036116">
    <property type="entry name" value="FN3_sf"/>
</dbReference>
<dbReference type="SUPFAM" id="SSF49265">
    <property type="entry name" value="Fibronectin type III"/>
    <property type="match status" value="4"/>
</dbReference>
<keyword evidence="9" id="KW-0677">Repeat</keyword>
<evidence type="ECO:0000256" key="7">
    <source>
        <dbReference type="ARBA" id="ARBA00022692"/>
    </source>
</evidence>
<dbReference type="GO" id="GO:0019955">
    <property type="term" value="F:cytokine binding"/>
    <property type="evidence" value="ECO:0007669"/>
    <property type="project" value="InterPro"/>
</dbReference>
<accession>A0A6B0RBC3</accession>
<evidence type="ECO:0000256" key="26">
    <source>
        <dbReference type="SAM" id="SignalP"/>
    </source>
</evidence>
<dbReference type="Gene3D" id="2.60.40.10">
    <property type="entry name" value="Immunoglobulins"/>
    <property type="match status" value="4"/>
</dbReference>
<evidence type="ECO:0000256" key="19">
    <source>
        <dbReference type="ARBA" id="ARBA00069555"/>
    </source>
</evidence>
<evidence type="ECO:0000256" key="2">
    <source>
        <dbReference type="ARBA" id="ARBA00004613"/>
    </source>
</evidence>
<dbReference type="PANTHER" id="PTHR20859">
    <property type="entry name" value="INTERFERON/INTERLEUKIN RECEPTOR"/>
    <property type="match status" value="1"/>
</dbReference>
<evidence type="ECO:0000256" key="20">
    <source>
        <dbReference type="ARBA" id="ARBA00071142"/>
    </source>
</evidence>
<evidence type="ECO:0000256" key="10">
    <source>
        <dbReference type="ARBA" id="ARBA00022843"/>
    </source>
</evidence>
<keyword evidence="6" id="KW-0597">Phosphoprotein</keyword>
<keyword evidence="12 25" id="KW-0472">Membrane</keyword>
<dbReference type="EMBL" id="VBQZ03000038">
    <property type="protein sequence ID" value="MXQ87528.1"/>
    <property type="molecule type" value="Genomic_DNA"/>
</dbReference>
<evidence type="ECO:0000313" key="31">
    <source>
        <dbReference type="Proteomes" id="UP000322234"/>
    </source>
</evidence>
<keyword evidence="5" id="KW-0964">Secreted</keyword>
<dbReference type="FunFam" id="2.60.40.10:FF:001425">
    <property type="entry name" value="Interferon gamma receptor 1"/>
    <property type="match status" value="1"/>
</dbReference>
<evidence type="ECO:0000256" key="5">
    <source>
        <dbReference type="ARBA" id="ARBA00022525"/>
    </source>
</evidence>
<dbReference type="FunFam" id="2.60.40.10:FF:001095">
    <property type="entry name" value="Interleukin 22 receptor, alpha 2"/>
    <property type="match status" value="1"/>
</dbReference>
<evidence type="ECO:0000256" key="4">
    <source>
        <dbReference type="ARBA" id="ARBA00022475"/>
    </source>
</evidence>
<feature type="domain" description="Fibronectin type-III" evidence="27">
    <location>
        <begin position="450"/>
        <end position="554"/>
    </location>
</feature>
<dbReference type="GO" id="GO:0005576">
    <property type="term" value="C:extracellular region"/>
    <property type="evidence" value="ECO:0007669"/>
    <property type="project" value="UniProtKB-SubCell"/>
</dbReference>
<feature type="domain" description="Fibronectin type-III" evidence="27">
    <location>
        <begin position="15"/>
        <end position="109"/>
    </location>
</feature>
<evidence type="ECO:0000256" key="13">
    <source>
        <dbReference type="ARBA" id="ARBA00023157"/>
    </source>
</evidence>
<evidence type="ECO:0000256" key="16">
    <source>
        <dbReference type="ARBA" id="ARBA00023319"/>
    </source>
</evidence>
<feature type="signal peptide" evidence="26">
    <location>
        <begin position="1"/>
        <end position="22"/>
    </location>
</feature>
<dbReference type="PRINTS" id="PR01777">
    <property type="entry name" value="INTERFERONGR"/>
</dbReference>
<gene>
    <name evidence="30" type="ORF">E5288_WYG000079</name>
</gene>
<evidence type="ECO:0000256" key="11">
    <source>
        <dbReference type="ARBA" id="ARBA00022989"/>
    </source>
</evidence>
<feature type="compositionally biased region" description="Polar residues" evidence="24">
    <location>
        <begin position="400"/>
        <end position="412"/>
    </location>
</feature>
<keyword evidence="14" id="KW-0675">Receptor</keyword>
<dbReference type="FunFam" id="2.60.40.10:FF:001244">
    <property type="entry name" value="Interferon gamma receptor 1"/>
    <property type="match status" value="1"/>
</dbReference>
<dbReference type="GO" id="GO:0060333">
    <property type="term" value="P:type II interferon-mediated signaling pathway"/>
    <property type="evidence" value="ECO:0007669"/>
    <property type="project" value="InterPro"/>
</dbReference>
<feature type="domain" description="Interferon gamma receptor D2" evidence="28">
    <location>
        <begin position="129"/>
        <end position="233"/>
    </location>
</feature>
<dbReference type="Pfam" id="PF07140">
    <property type="entry name" value="IFNGR1_D2"/>
    <property type="match status" value="1"/>
</dbReference>
<comment type="similarity">
    <text evidence="3">Belongs to the type II cytokine receptor family.</text>
</comment>
<evidence type="ECO:0000256" key="18">
    <source>
        <dbReference type="ARBA" id="ARBA00063248"/>
    </source>
</evidence>
<evidence type="ECO:0000256" key="8">
    <source>
        <dbReference type="ARBA" id="ARBA00022729"/>
    </source>
</evidence>
<keyword evidence="10" id="KW-0832">Ubl conjugation</keyword>
<keyword evidence="16" id="KW-0393">Immunoglobulin domain</keyword>
<feature type="chain" id="PRO_5025563230" description="Interferon gamma receptor 1" evidence="26">
    <location>
        <begin position="23"/>
        <end position="670"/>
    </location>
</feature>
<dbReference type="InterPro" id="IPR013783">
    <property type="entry name" value="Ig-like_fold"/>
</dbReference>
<evidence type="ECO:0000313" key="30">
    <source>
        <dbReference type="EMBL" id="MXQ87528.1"/>
    </source>
</evidence>
<dbReference type="PANTHER" id="PTHR20859:SF51">
    <property type="entry name" value="INTERLEUKIN-22 RECEPTOR SUBUNIT ALPHA-2"/>
    <property type="match status" value="1"/>
</dbReference>
<comment type="subunit">
    <text evidence="18">Monomer. Heterodimer with IFNGR2, to form the IFNG receptor complex. Interacts with JAK1. Interacts (when phosphorylated) with STAT1. Interacts with SOCS1.</text>
</comment>
<protein>
    <recommendedName>
        <fullName evidence="19">Interferon gamma receptor 1</fullName>
    </recommendedName>
    <alternativeName>
        <fullName evidence="22">Cytokine receptor family type 2, soluble 1</fullName>
    </alternativeName>
    <alternativeName>
        <fullName evidence="23">Interferon gamma receptor alpha-chain</fullName>
    </alternativeName>
    <alternativeName>
        <fullName evidence="20">Interleukin-22 receptor subunit alpha-2</fullName>
    </alternativeName>
    <alternativeName>
        <fullName evidence="21">Interleukin-22-binding protein</fullName>
    </alternativeName>
</protein>
<dbReference type="InterPro" id="IPR015373">
    <property type="entry name" value="Interferon/interleukin_rcp_dom"/>
</dbReference>
<organism evidence="30 31">
    <name type="scientific">Bos mutus</name>
    <name type="common">wild yak</name>
    <dbReference type="NCBI Taxonomy" id="72004"/>
    <lineage>
        <taxon>Eukaryota</taxon>
        <taxon>Metazoa</taxon>
        <taxon>Chordata</taxon>
        <taxon>Craniata</taxon>
        <taxon>Vertebrata</taxon>
        <taxon>Euteleostomi</taxon>
        <taxon>Mammalia</taxon>
        <taxon>Eutheria</taxon>
        <taxon>Laurasiatheria</taxon>
        <taxon>Artiodactyla</taxon>
        <taxon>Ruminantia</taxon>
        <taxon>Pecora</taxon>
        <taxon>Bovidae</taxon>
        <taxon>Bovinae</taxon>
        <taxon>Bos</taxon>
    </lineage>
</organism>
<feature type="domain" description="Interferon/interleukin receptor" evidence="29">
    <location>
        <begin position="566"/>
        <end position="652"/>
    </location>
</feature>
<dbReference type="Proteomes" id="UP000322234">
    <property type="component" value="Unassembled WGS sequence"/>
</dbReference>
<dbReference type="GO" id="GO:0009615">
    <property type="term" value="P:response to virus"/>
    <property type="evidence" value="ECO:0007669"/>
    <property type="project" value="UniProtKB-ARBA"/>
</dbReference>
<dbReference type="InterPro" id="IPR003961">
    <property type="entry name" value="FN3_dom"/>
</dbReference>
<name>A0A6B0RBC3_9CETA</name>
<evidence type="ECO:0000256" key="9">
    <source>
        <dbReference type="ARBA" id="ARBA00022737"/>
    </source>
</evidence>